<protein>
    <recommendedName>
        <fullName evidence="1">Cyclic nucleotide-binding domain-containing protein</fullName>
    </recommendedName>
</protein>
<dbReference type="PATRIC" id="fig|999432.5.peg.1179"/>
<dbReference type="GO" id="GO:0003700">
    <property type="term" value="F:DNA-binding transcription factor activity"/>
    <property type="evidence" value="ECO:0007669"/>
    <property type="project" value="TreeGrafter"/>
</dbReference>
<reference evidence="2" key="1">
    <citation type="submission" date="2012-01" db="EMBL/GenBank/DDBJ databases">
        <title>The Genome Sequence of Treponema denticola H-22.</title>
        <authorList>
            <consortium name="The Broad Institute Genome Sequencing Platform"/>
            <person name="Earl A."/>
            <person name="Ward D."/>
            <person name="Feldgarden M."/>
            <person name="Gevers D."/>
            <person name="Blanton J.M."/>
            <person name="Fenno C.J."/>
            <person name="Baranova O.V."/>
            <person name="Mathney J."/>
            <person name="Dewhirst F.E."/>
            <person name="Izard J."/>
            <person name="Young S.K."/>
            <person name="Zeng Q."/>
            <person name="Gargeya S."/>
            <person name="Fitzgerald M."/>
            <person name="Haas B."/>
            <person name="Abouelleil A."/>
            <person name="Alvarado L."/>
            <person name="Arachchi H.M."/>
            <person name="Berlin A."/>
            <person name="Chapman S.B."/>
            <person name="Gearin G."/>
            <person name="Goldberg J."/>
            <person name="Griggs A."/>
            <person name="Gujja S."/>
            <person name="Hansen M."/>
            <person name="Heiman D."/>
            <person name="Howarth C."/>
            <person name="Larimer J."/>
            <person name="Lui A."/>
            <person name="MacDonald P.J.P."/>
            <person name="McCowen C."/>
            <person name="Montmayeur A."/>
            <person name="Murphy C."/>
            <person name="Neiman D."/>
            <person name="Pearson M."/>
            <person name="Priest M."/>
            <person name="Roberts A."/>
            <person name="Saif S."/>
            <person name="Shea T."/>
            <person name="Sisk P."/>
            <person name="Stolte C."/>
            <person name="Sykes S."/>
            <person name="Wortman J."/>
            <person name="Nusbaum C."/>
            <person name="Birren B."/>
        </authorList>
    </citation>
    <scope>NUCLEOTIDE SEQUENCE [LARGE SCALE GENOMIC DNA]</scope>
    <source>
        <strain evidence="2">H-22</strain>
    </source>
</reference>
<dbReference type="Pfam" id="PF00027">
    <property type="entry name" value="cNMP_binding"/>
    <property type="match status" value="1"/>
</dbReference>
<dbReference type="PANTHER" id="PTHR24567">
    <property type="entry name" value="CRP FAMILY TRANSCRIPTIONAL REGULATORY PROTEIN"/>
    <property type="match status" value="1"/>
</dbReference>
<gene>
    <name evidence="2" type="ORF">HMPREF9726_01131</name>
</gene>
<dbReference type="SUPFAM" id="SSF51206">
    <property type="entry name" value="cAMP-binding domain-like"/>
    <property type="match status" value="1"/>
</dbReference>
<dbReference type="InterPro" id="IPR050397">
    <property type="entry name" value="Env_Response_Regulators"/>
</dbReference>
<dbReference type="Proteomes" id="UP000011705">
    <property type="component" value="Chromosome"/>
</dbReference>
<dbReference type="RefSeq" id="WP_002674018.1">
    <property type="nucleotide sequence ID" value="NZ_CM001795.1"/>
</dbReference>
<dbReference type="SMART" id="SM00100">
    <property type="entry name" value="cNMP"/>
    <property type="match status" value="1"/>
</dbReference>
<dbReference type="HOGENOM" id="CLU_1502845_0_0_12"/>
<name>A0A0E2E5E3_TREDN</name>
<dbReference type="InterPro" id="IPR014710">
    <property type="entry name" value="RmlC-like_jellyroll"/>
</dbReference>
<dbReference type="PANTHER" id="PTHR24567:SF26">
    <property type="entry name" value="REGULATORY PROTEIN YEIL"/>
    <property type="match status" value="1"/>
</dbReference>
<evidence type="ECO:0000313" key="2">
    <source>
        <dbReference type="EMBL" id="EMB33751.1"/>
    </source>
</evidence>
<feature type="domain" description="Cyclic nucleotide-binding" evidence="1">
    <location>
        <begin position="37"/>
        <end position="141"/>
    </location>
</feature>
<dbReference type="GO" id="GO:0005829">
    <property type="term" value="C:cytosol"/>
    <property type="evidence" value="ECO:0007669"/>
    <property type="project" value="TreeGrafter"/>
</dbReference>
<sequence>MTDKEIMEKKDEILSLISRLEIFSDLAGLDSSKGSDIADNQNKIFLEKLFSFLSVKNFTGGEIILDKNDTGKSLFILVKGEVQMLRTTLEGSPFALSNLKAEENVCFGKAALLGEDFHGSSVKALNECTVLELGSQDFLSLCNEMPAQGAKVIYRIARRLAKALQEATKDSLTLYQALLDEVGMP</sequence>
<accession>A0A0E2E5E3</accession>
<proteinExistence type="predicted"/>
<dbReference type="Gene3D" id="2.60.120.10">
    <property type="entry name" value="Jelly Rolls"/>
    <property type="match status" value="1"/>
</dbReference>
<dbReference type="EMBL" id="AGDV01000010">
    <property type="protein sequence ID" value="EMB33751.1"/>
    <property type="molecule type" value="Genomic_DNA"/>
</dbReference>
<organism evidence="2">
    <name type="scientific">Treponema denticola H-22</name>
    <dbReference type="NCBI Taxonomy" id="999432"/>
    <lineage>
        <taxon>Bacteria</taxon>
        <taxon>Pseudomonadati</taxon>
        <taxon>Spirochaetota</taxon>
        <taxon>Spirochaetia</taxon>
        <taxon>Spirochaetales</taxon>
        <taxon>Treponemataceae</taxon>
        <taxon>Treponema</taxon>
    </lineage>
</organism>
<dbReference type="CDD" id="cd00038">
    <property type="entry name" value="CAP_ED"/>
    <property type="match status" value="1"/>
</dbReference>
<dbReference type="InterPro" id="IPR018490">
    <property type="entry name" value="cNMP-bd_dom_sf"/>
</dbReference>
<comment type="caution">
    <text evidence="2">The sequence shown here is derived from an EMBL/GenBank/DDBJ whole genome shotgun (WGS) entry which is preliminary data.</text>
</comment>
<dbReference type="PROSITE" id="PS50042">
    <property type="entry name" value="CNMP_BINDING_3"/>
    <property type="match status" value="1"/>
</dbReference>
<dbReference type="InterPro" id="IPR000595">
    <property type="entry name" value="cNMP-bd_dom"/>
</dbReference>
<dbReference type="AlphaFoldDB" id="A0A0E2E5E3"/>
<evidence type="ECO:0000259" key="1">
    <source>
        <dbReference type="PROSITE" id="PS50042"/>
    </source>
</evidence>